<evidence type="ECO:0000256" key="2">
    <source>
        <dbReference type="ARBA" id="ARBA00009592"/>
    </source>
</evidence>
<keyword evidence="5" id="KW-0479">Metal-binding</keyword>
<evidence type="ECO:0000313" key="15">
    <source>
        <dbReference type="EMBL" id="KAI5403532.1"/>
    </source>
</evidence>
<dbReference type="AlphaFoldDB" id="A0A9D4WL27"/>
<evidence type="ECO:0000256" key="1">
    <source>
        <dbReference type="ARBA" id="ARBA00004251"/>
    </source>
</evidence>
<evidence type="ECO:0000256" key="5">
    <source>
        <dbReference type="ARBA" id="ARBA00022723"/>
    </source>
</evidence>
<keyword evidence="3" id="KW-1003">Cell membrane</keyword>
<evidence type="ECO:0000256" key="7">
    <source>
        <dbReference type="ARBA" id="ARBA00022771"/>
    </source>
</evidence>
<keyword evidence="9" id="KW-1133">Transmembrane helix</keyword>
<dbReference type="EMBL" id="JAMSHJ010000005">
    <property type="protein sequence ID" value="KAI5403532.1"/>
    <property type="molecule type" value="Genomic_DNA"/>
</dbReference>
<dbReference type="Pfam" id="PF00560">
    <property type="entry name" value="LRR_1"/>
    <property type="match status" value="2"/>
</dbReference>
<protein>
    <recommendedName>
        <fullName evidence="14">BED-type domain-containing protein</fullName>
    </recommendedName>
</protein>
<evidence type="ECO:0000256" key="13">
    <source>
        <dbReference type="PROSITE-ProRule" id="PRU00027"/>
    </source>
</evidence>
<evidence type="ECO:0000256" key="11">
    <source>
        <dbReference type="ARBA" id="ARBA00023170"/>
    </source>
</evidence>
<evidence type="ECO:0000259" key="14">
    <source>
        <dbReference type="PROSITE" id="PS50808"/>
    </source>
</evidence>
<keyword evidence="7 13" id="KW-0863">Zinc-finger</keyword>
<comment type="caution">
    <text evidence="15">The sequence shown here is derived from an EMBL/GenBank/DDBJ whole genome shotgun (WGS) entry which is preliminary data.</text>
</comment>
<dbReference type="SMART" id="SM00614">
    <property type="entry name" value="ZnF_BED"/>
    <property type="match status" value="1"/>
</dbReference>
<evidence type="ECO:0000256" key="12">
    <source>
        <dbReference type="ARBA" id="ARBA00023180"/>
    </source>
</evidence>
<dbReference type="PROSITE" id="PS50808">
    <property type="entry name" value="ZF_BED"/>
    <property type="match status" value="1"/>
</dbReference>
<dbReference type="GO" id="GO:0003677">
    <property type="term" value="F:DNA binding"/>
    <property type="evidence" value="ECO:0007669"/>
    <property type="project" value="InterPro"/>
</dbReference>
<evidence type="ECO:0000313" key="16">
    <source>
        <dbReference type="Proteomes" id="UP001058974"/>
    </source>
</evidence>
<dbReference type="SUPFAM" id="SSF52058">
    <property type="entry name" value="L domain-like"/>
    <property type="match status" value="1"/>
</dbReference>
<keyword evidence="8" id="KW-0862">Zinc</keyword>
<organism evidence="15 16">
    <name type="scientific">Pisum sativum</name>
    <name type="common">Garden pea</name>
    <name type="synonym">Lathyrus oleraceus</name>
    <dbReference type="NCBI Taxonomy" id="3888"/>
    <lineage>
        <taxon>Eukaryota</taxon>
        <taxon>Viridiplantae</taxon>
        <taxon>Streptophyta</taxon>
        <taxon>Embryophyta</taxon>
        <taxon>Tracheophyta</taxon>
        <taxon>Spermatophyta</taxon>
        <taxon>Magnoliopsida</taxon>
        <taxon>eudicotyledons</taxon>
        <taxon>Gunneridae</taxon>
        <taxon>Pentapetalae</taxon>
        <taxon>rosids</taxon>
        <taxon>fabids</taxon>
        <taxon>Fabales</taxon>
        <taxon>Fabaceae</taxon>
        <taxon>Papilionoideae</taxon>
        <taxon>50 kb inversion clade</taxon>
        <taxon>NPAAA clade</taxon>
        <taxon>Hologalegina</taxon>
        <taxon>IRL clade</taxon>
        <taxon>Fabeae</taxon>
        <taxon>Lathyrus</taxon>
    </lineage>
</organism>
<evidence type="ECO:0000256" key="8">
    <source>
        <dbReference type="ARBA" id="ARBA00022833"/>
    </source>
</evidence>
<dbReference type="GO" id="GO:0008270">
    <property type="term" value="F:zinc ion binding"/>
    <property type="evidence" value="ECO:0007669"/>
    <property type="project" value="UniProtKB-KW"/>
</dbReference>
<evidence type="ECO:0000256" key="4">
    <source>
        <dbReference type="ARBA" id="ARBA00022692"/>
    </source>
</evidence>
<sequence>MYSHQPRFLYTVEYVFNFYVFNHRSALVSIDLSANQLNGTLPHGFGDAFPNLRTLNLAENDIFGGVSDFSGLKSIVSLNISGNSFQGSVTDVFVLKLEVLDLSRNQFQGHISQVNYYNWYHLVYLDLSENRLSGEIFQNFNGTPNLKHLNQPRFLYTVEYEVFRMMLGNAPLVLFLIMTCLKQKTMMGQPNQTIPTEYVMNEVGSTATTEVVGAELVNTQPTKKRKASASGCRQSSACWEHFIRLPDDLVDTPTAACKHCHKKYLCDPRTHGTTNMNHHILKCAKKPRTIDPTQTILTYPSAEGSSLGHVSSKFDKQACRKALSIFVVLDEQQFSAVEGEGFKYYS</sequence>
<keyword evidence="16" id="KW-1185">Reference proteome</keyword>
<feature type="domain" description="BED-type" evidence="14">
    <location>
        <begin position="233"/>
        <end position="290"/>
    </location>
</feature>
<dbReference type="SUPFAM" id="SSF57667">
    <property type="entry name" value="beta-beta-alpha zinc fingers"/>
    <property type="match status" value="1"/>
</dbReference>
<dbReference type="InterPro" id="IPR003656">
    <property type="entry name" value="Znf_BED"/>
</dbReference>
<proteinExistence type="inferred from homology"/>
<name>A0A9D4WL27_PEA</name>
<dbReference type="Proteomes" id="UP001058974">
    <property type="component" value="Chromosome 5"/>
</dbReference>
<dbReference type="InterPro" id="IPR032675">
    <property type="entry name" value="LRR_dom_sf"/>
</dbReference>
<keyword evidence="4" id="KW-0812">Transmembrane</keyword>
<dbReference type="Gramene" id="Psat05G0091600-T1">
    <property type="protein sequence ID" value="KAI5403532.1"/>
    <property type="gene ID" value="KIW84_050916"/>
</dbReference>
<keyword evidence="10" id="KW-0472">Membrane</keyword>
<comment type="subcellular location">
    <subcellularLocation>
        <location evidence="1">Cell membrane</location>
        <topology evidence="1">Single-pass type I membrane protein</topology>
    </subcellularLocation>
</comment>
<evidence type="ECO:0000256" key="9">
    <source>
        <dbReference type="ARBA" id="ARBA00022989"/>
    </source>
</evidence>
<evidence type="ECO:0000256" key="3">
    <source>
        <dbReference type="ARBA" id="ARBA00022475"/>
    </source>
</evidence>
<dbReference type="InterPro" id="IPR036236">
    <property type="entry name" value="Znf_C2H2_sf"/>
</dbReference>
<dbReference type="GO" id="GO:0005886">
    <property type="term" value="C:plasma membrane"/>
    <property type="evidence" value="ECO:0007669"/>
    <property type="project" value="UniProtKB-SubCell"/>
</dbReference>
<keyword evidence="12" id="KW-0325">Glycoprotein</keyword>
<evidence type="ECO:0000256" key="10">
    <source>
        <dbReference type="ARBA" id="ARBA00023136"/>
    </source>
</evidence>
<keyword evidence="6" id="KW-0732">Signal</keyword>
<comment type="similarity">
    <text evidence="2">Belongs to the RLP family.</text>
</comment>
<dbReference type="InterPro" id="IPR001611">
    <property type="entry name" value="Leu-rich_rpt"/>
</dbReference>
<evidence type="ECO:0000256" key="6">
    <source>
        <dbReference type="ARBA" id="ARBA00022729"/>
    </source>
</evidence>
<accession>A0A9D4WL27</accession>
<dbReference type="Pfam" id="PF13855">
    <property type="entry name" value="LRR_8"/>
    <property type="match status" value="1"/>
</dbReference>
<gene>
    <name evidence="15" type="ORF">KIW84_050916</name>
</gene>
<dbReference type="PANTHER" id="PTHR48052:SF8">
    <property type="entry name" value="LRR RECEPTOR-LIKE SERINE_THREONINE-PROTEIN KINASE FLS2"/>
    <property type="match status" value="1"/>
</dbReference>
<dbReference type="Pfam" id="PF02892">
    <property type="entry name" value="zf-BED"/>
    <property type="match status" value="1"/>
</dbReference>
<dbReference type="Gene3D" id="3.80.10.10">
    <property type="entry name" value="Ribonuclease Inhibitor"/>
    <property type="match status" value="1"/>
</dbReference>
<keyword evidence="11" id="KW-0675">Receptor</keyword>
<reference evidence="15 16" key="1">
    <citation type="journal article" date="2022" name="Nat. Genet.">
        <title>Improved pea reference genome and pan-genome highlight genomic features and evolutionary characteristics.</title>
        <authorList>
            <person name="Yang T."/>
            <person name="Liu R."/>
            <person name="Luo Y."/>
            <person name="Hu S."/>
            <person name="Wang D."/>
            <person name="Wang C."/>
            <person name="Pandey M.K."/>
            <person name="Ge S."/>
            <person name="Xu Q."/>
            <person name="Li N."/>
            <person name="Li G."/>
            <person name="Huang Y."/>
            <person name="Saxena R.K."/>
            <person name="Ji Y."/>
            <person name="Li M."/>
            <person name="Yan X."/>
            <person name="He Y."/>
            <person name="Liu Y."/>
            <person name="Wang X."/>
            <person name="Xiang C."/>
            <person name="Varshney R.K."/>
            <person name="Ding H."/>
            <person name="Gao S."/>
            <person name="Zong X."/>
        </authorList>
    </citation>
    <scope>NUCLEOTIDE SEQUENCE [LARGE SCALE GENOMIC DNA]</scope>
    <source>
        <strain evidence="15 16">cv. Zhongwan 6</strain>
    </source>
</reference>
<dbReference type="PANTHER" id="PTHR48052">
    <property type="entry name" value="UNNAMED PRODUCT"/>
    <property type="match status" value="1"/>
</dbReference>